<feature type="binding site" evidence="11 15">
    <location>
        <position position="421"/>
    </location>
    <ligand>
        <name>substrate</name>
    </ligand>
</feature>
<evidence type="ECO:0000256" key="12">
    <source>
        <dbReference type="PIRNR" id="PIRNR000099"/>
    </source>
</evidence>
<dbReference type="InterPro" id="IPR022695">
    <property type="entry name" value="Histidinol_DH_monofunct"/>
</dbReference>
<dbReference type="PANTHER" id="PTHR21256:SF2">
    <property type="entry name" value="HISTIDINE BIOSYNTHESIS TRIFUNCTIONAL PROTEIN"/>
    <property type="match status" value="1"/>
</dbReference>
<feature type="binding site" evidence="11 16">
    <location>
        <position position="266"/>
    </location>
    <ligand>
        <name>Zn(2+)</name>
        <dbReference type="ChEBI" id="CHEBI:29105"/>
    </ligand>
</feature>
<evidence type="ECO:0000256" key="6">
    <source>
        <dbReference type="ARBA" id="ARBA00022833"/>
    </source>
</evidence>
<dbReference type="PANTHER" id="PTHR21256">
    <property type="entry name" value="HISTIDINOL DEHYDROGENASE HDH"/>
    <property type="match status" value="1"/>
</dbReference>
<dbReference type="Proteomes" id="UP000262878">
    <property type="component" value="Unassembled WGS sequence"/>
</dbReference>
<comment type="function">
    <text evidence="11">Catalyzes the sequential NAD-dependent oxidations of L-histidinol to L-histidinaldehyde and then to L-histidine.</text>
</comment>
<evidence type="ECO:0000256" key="3">
    <source>
        <dbReference type="ARBA" id="ARBA00012965"/>
    </source>
</evidence>
<dbReference type="InterPro" id="IPR016161">
    <property type="entry name" value="Ald_DH/histidinol_DH"/>
</dbReference>
<dbReference type="InterPro" id="IPR001692">
    <property type="entry name" value="Histidinol_DH_CS"/>
</dbReference>
<evidence type="ECO:0000256" key="7">
    <source>
        <dbReference type="ARBA" id="ARBA00023002"/>
    </source>
</evidence>
<evidence type="ECO:0000256" key="14">
    <source>
        <dbReference type="PIRSR" id="PIRSR000099-2"/>
    </source>
</evidence>
<feature type="binding site" evidence="11 15">
    <location>
        <position position="269"/>
    </location>
    <ligand>
        <name>substrate</name>
    </ligand>
</feature>
<evidence type="ECO:0000256" key="17">
    <source>
        <dbReference type="RuleBase" id="RU004175"/>
    </source>
</evidence>
<feature type="binding site" evidence="11 15">
    <location>
        <position position="334"/>
    </location>
    <ligand>
        <name>substrate</name>
    </ligand>
</feature>
<dbReference type="EMBL" id="DMUP01000162">
    <property type="protein sequence ID" value="HAR56534.1"/>
    <property type="molecule type" value="Genomic_DNA"/>
</dbReference>
<evidence type="ECO:0000256" key="2">
    <source>
        <dbReference type="ARBA" id="ARBA00010178"/>
    </source>
</evidence>
<evidence type="ECO:0000256" key="10">
    <source>
        <dbReference type="ARBA" id="ARBA00049489"/>
    </source>
</evidence>
<dbReference type="STRING" id="314276.OS145_10245"/>
<dbReference type="GO" id="GO:0008270">
    <property type="term" value="F:zinc ion binding"/>
    <property type="evidence" value="ECO:0007669"/>
    <property type="project" value="UniProtKB-UniRule"/>
</dbReference>
<keyword evidence="4 11" id="KW-0028">Amino-acid biosynthesis</keyword>
<dbReference type="GO" id="GO:0004399">
    <property type="term" value="F:histidinol dehydrogenase activity"/>
    <property type="evidence" value="ECO:0007669"/>
    <property type="project" value="UniProtKB-UniRule"/>
</dbReference>
<feature type="binding site" evidence="11 14">
    <location>
        <position position="195"/>
    </location>
    <ligand>
        <name>NAD(+)</name>
        <dbReference type="ChEBI" id="CHEBI:57540"/>
    </ligand>
</feature>
<dbReference type="PRINTS" id="PR00083">
    <property type="entry name" value="HOLDHDRGNASE"/>
</dbReference>
<feature type="binding site" evidence="11 15">
    <location>
        <position position="266"/>
    </location>
    <ligand>
        <name>substrate</name>
    </ligand>
</feature>
<feature type="binding site" evidence="11 14">
    <location>
        <position position="133"/>
    </location>
    <ligand>
        <name>NAD(+)</name>
        <dbReference type="ChEBI" id="CHEBI:57540"/>
    </ligand>
</feature>
<evidence type="ECO:0000256" key="13">
    <source>
        <dbReference type="PIRSR" id="PIRSR000099-1"/>
    </source>
</evidence>
<feature type="binding site" evidence="11 15">
    <location>
        <position position="244"/>
    </location>
    <ligand>
        <name>substrate</name>
    </ligand>
</feature>
<feature type="active site" description="Proton acceptor" evidence="11 13">
    <location>
        <position position="334"/>
    </location>
</feature>
<sequence length="441" mass="47060">MLTRQSIAITQWSQLSNSERQATLARPEQSRSRELKETVRSIIERMKTEGDAALLDYTRQFDCADISQLVLNGEQKQALLAHVSERAKAAIDKAYDNIRAFHLAQTPEDITLNTSPGVRCTLKYTALESVGLYIPGGSATLPSTALMLGVPAQIAGCKTRVLVTPPNKQGQMSPEVVYAAEKCGIDTLVMCGGAQAIAALAYGTESVPKVDKVFGPGNAFVTEAKQQLSQNDSGISIDMPAGPSELLVLADDTANARFVAADLLSQAEHGPDSQVILVTPSAALAQAVQAELVAQCNALPRVDIARQALASSRLIVTKNLAEAVAVTQSYAPEHLAIQTDAAAALSEQLTTAGSIFVGHYTPESGGDYATGTNHVLPTYGYAKNYSSLGLLDFYRRYTLQEVTRDGLADLADSITTLAEIEGLDAHKRAVTIRLEAQEDNV</sequence>
<keyword evidence="9 11" id="KW-0368">Histidine biosynthesis</keyword>
<evidence type="ECO:0000256" key="15">
    <source>
        <dbReference type="PIRSR" id="PIRSR000099-3"/>
    </source>
</evidence>
<dbReference type="InterPro" id="IPR012131">
    <property type="entry name" value="Hstdl_DH"/>
</dbReference>
<evidence type="ECO:0000313" key="19">
    <source>
        <dbReference type="Proteomes" id="UP000262878"/>
    </source>
</evidence>
<comment type="pathway">
    <text evidence="1 11">Amino-acid biosynthesis; L-histidine biosynthesis; L-histidine from 5-phospho-alpha-D-ribose 1-diphosphate: step 9/9.</text>
</comment>
<evidence type="ECO:0000256" key="8">
    <source>
        <dbReference type="ARBA" id="ARBA00023027"/>
    </source>
</evidence>
<dbReference type="CDD" id="cd06572">
    <property type="entry name" value="Histidinol_dh"/>
    <property type="match status" value="1"/>
</dbReference>
<evidence type="ECO:0000256" key="11">
    <source>
        <dbReference type="HAMAP-Rule" id="MF_01024"/>
    </source>
</evidence>
<evidence type="ECO:0000256" key="5">
    <source>
        <dbReference type="ARBA" id="ARBA00022723"/>
    </source>
</evidence>
<dbReference type="FunFam" id="3.40.50.1980:FF:000001">
    <property type="entry name" value="Histidinol dehydrogenase"/>
    <property type="match status" value="1"/>
</dbReference>
<feature type="binding site" evidence="11 14">
    <location>
        <position position="218"/>
    </location>
    <ligand>
        <name>NAD(+)</name>
        <dbReference type="ChEBI" id="CHEBI:57540"/>
    </ligand>
</feature>
<keyword evidence="5 11" id="KW-0479">Metal-binding</keyword>
<organism evidence="18 19">
    <name type="scientific">Idiomarina baltica</name>
    <dbReference type="NCBI Taxonomy" id="190892"/>
    <lineage>
        <taxon>Bacteria</taxon>
        <taxon>Pseudomonadati</taxon>
        <taxon>Pseudomonadota</taxon>
        <taxon>Gammaproteobacteria</taxon>
        <taxon>Alteromonadales</taxon>
        <taxon>Idiomarinaceae</taxon>
        <taxon>Idiomarina</taxon>
    </lineage>
</organism>
<dbReference type="GO" id="GO:0051287">
    <property type="term" value="F:NAD binding"/>
    <property type="evidence" value="ECO:0007669"/>
    <property type="project" value="InterPro"/>
</dbReference>
<evidence type="ECO:0000256" key="9">
    <source>
        <dbReference type="ARBA" id="ARBA00023102"/>
    </source>
</evidence>
<dbReference type="UniPathway" id="UPA00031">
    <property type="reaction ID" value="UER00014"/>
</dbReference>
<accession>A0A348WPS2</accession>
<dbReference type="NCBIfam" id="TIGR00069">
    <property type="entry name" value="hisD"/>
    <property type="match status" value="1"/>
</dbReference>
<comment type="cofactor">
    <cofactor evidence="11 16">
        <name>Zn(2+)</name>
        <dbReference type="ChEBI" id="CHEBI:29105"/>
    </cofactor>
    <text evidence="11 16">Binds 1 zinc ion per subunit.</text>
</comment>
<evidence type="ECO:0000256" key="4">
    <source>
        <dbReference type="ARBA" id="ARBA00022605"/>
    </source>
</evidence>
<evidence type="ECO:0000313" key="18">
    <source>
        <dbReference type="EMBL" id="HAR56534.1"/>
    </source>
</evidence>
<keyword evidence="6 11" id="KW-0862">Zinc</keyword>
<dbReference type="AlphaFoldDB" id="A0A348WPS2"/>
<dbReference type="GO" id="GO:0000105">
    <property type="term" value="P:L-histidine biosynthetic process"/>
    <property type="evidence" value="ECO:0007669"/>
    <property type="project" value="UniProtKB-UniRule"/>
</dbReference>
<comment type="caution">
    <text evidence="18">The sequence shown here is derived from an EMBL/GenBank/DDBJ whole genome shotgun (WGS) entry which is preliminary data.</text>
</comment>
<dbReference type="SUPFAM" id="SSF53720">
    <property type="entry name" value="ALDH-like"/>
    <property type="match status" value="1"/>
</dbReference>
<comment type="catalytic activity">
    <reaction evidence="10 11">
        <text>L-histidinol + 2 NAD(+) + H2O = L-histidine + 2 NADH + 3 H(+)</text>
        <dbReference type="Rhea" id="RHEA:20641"/>
        <dbReference type="ChEBI" id="CHEBI:15377"/>
        <dbReference type="ChEBI" id="CHEBI:15378"/>
        <dbReference type="ChEBI" id="CHEBI:57540"/>
        <dbReference type="ChEBI" id="CHEBI:57595"/>
        <dbReference type="ChEBI" id="CHEBI:57699"/>
        <dbReference type="ChEBI" id="CHEBI:57945"/>
        <dbReference type="EC" id="1.1.1.23"/>
    </reaction>
</comment>
<dbReference type="PROSITE" id="PS00611">
    <property type="entry name" value="HISOL_DEHYDROGENASE"/>
    <property type="match status" value="1"/>
</dbReference>
<feature type="binding site" evidence="11 15">
    <location>
        <position position="367"/>
    </location>
    <ligand>
        <name>substrate</name>
    </ligand>
</feature>
<feature type="binding site" evidence="11 16">
    <location>
        <position position="426"/>
    </location>
    <ligand>
        <name>Zn(2+)</name>
        <dbReference type="ChEBI" id="CHEBI:29105"/>
    </ligand>
</feature>
<feature type="binding site" evidence="11 15">
    <location>
        <position position="426"/>
    </location>
    <ligand>
        <name>substrate</name>
    </ligand>
</feature>
<feature type="binding site" evidence="11 16">
    <location>
        <position position="367"/>
    </location>
    <ligand>
        <name>Zn(2+)</name>
        <dbReference type="ChEBI" id="CHEBI:29105"/>
    </ligand>
</feature>
<dbReference type="PIRSF" id="PIRSF000099">
    <property type="entry name" value="Histidinol_dh"/>
    <property type="match status" value="1"/>
</dbReference>
<proteinExistence type="inferred from homology"/>
<feature type="binding site" evidence="11 16">
    <location>
        <position position="269"/>
    </location>
    <ligand>
        <name>Zn(2+)</name>
        <dbReference type="ChEBI" id="CHEBI:29105"/>
    </ligand>
</feature>
<dbReference type="HAMAP" id="MF_01024">
    <property type="entry name" value="HisD"/>
    <property type="match status" value="1"/>
</dbReference>
<evidence type="ECO:0000256" key="1">
    <source>
        <dbReference type="ARBA" id="ARBA00004940"/>
    </source>
</evidence>
<protein>
    <recommendedName>
        <fullName evidence="3 11">Histidinol dehydrogenase</fullName>
        <shortName evidence="11">HDH</shortName>
        <ecNumber evidence="3 11">1.1.1.23</ecNumber>
    </recommendedName>
</protein>
<dbReference type="GO" id="GO:0005829">
    <property type="term" value="C:cytosol"/>
    <property type="evidence" value="ECO:0007669"/>
    <property type="project" value="TreeGrafter"/>
</dbReference>
<reference evidence="18 19" key="1">
    <citation type="journal article" date="2018" name="Nat. Biotechnol.">
        <title>A standardized bacterial taxonomy based on genome phylogeny substantially revises the tree of life.</title>
        <authorList>
            <person name="Parks D.H."/>
            <person name="Chuvochina M."/>
            <person name="Waite D.W."/>
            <person name="Rinke C."/>
            <person name="Skarshewski A."/>
            <person name="Chaumeil P.A."/>
            <person name="Hugenholtz P."/>
        </authorList>
    </citation>
    <scope>NUCLEOTIDE SEQUENCE [LARGE SCALE GENOMIC DNA]</scope>
    <source>
        <strain evidence="18">UBA9360</strain>
    </source>
</reference>
<evidence type="ECO:0000256" key="16">
    <source>
        <dbReference type="PIRSR" id="PIRSR000099-4"/>
    </source>
</evidence>
<comment type="similarity">
    <text evidence="2 11 12 17">Belongs to the histidinol dehydrogenase family.</text>
</comment>
<dbReference type="EC" id="1.1.1.23" evidence="3 11"/>
<dbReference type="Gene3D" id="1.20.5.1300">
    <property type="match status" value="1"/>
</dbReference>
<keyword evidence="8 11" id="KW-0520">NAD</keyword>
<name>A0A348WPS2_9GAMM</name>
<dbReference type="Gene3D" id="3.40.50.1980">
    <property type="entry name" value="Nitrogenase molybdenum iron protein domain"/>
    <property type="match status" value="2"/>
</dbReference>
<gene>
    <name evidence="11 18" type="primary">hisD</name>
    <name evidence="18" type="ORF">DCR58_07085</name>
</gene>
<feature type="active site" description="Proton acceptor" evidence="11 13">
    <location>
        <position position="333"/>
    </location>
</feature>
<dbReference type="Pfam" id="PF00815">
    <property type="entry name" value="Histidinol_dh"/>
    <property type="match status" value="1"/>
</dbReference>
<keyword evidence="7 11" id="KW-0560">Oxidoreductase</keyword>
<dbReference type="FunFam" id="1.20.5.1300:FF:000002">
    <property type="entry name" value="Histidinol dehydrogenase, chloroplastic"/>
    <property type="match status" value="1"/>
</dbReference>